<keyword evidence="2 7" id="KW-0028">Amino-acid biosynthesis</keyword>
<dbReference type="GO" id="GO:0055129">
    <property type="term" value="P:L-proline biosynthetic process"/>
    <property type="evidence" value="ECO:0007669"/>
    <property type="project" value="UniProtKB-UniRule"/>
</dbReference>
<dbReference type="Gene3D" id="3.40.605.10">
    <property type="entry name" value="Aldehyde Dehydrogenase, Chain A, domain 1"/>
    <property type="match status" value="1"/>
</dbReference>
<comment type="catalytic activity">
    <reaction evidence="6 7">
        <text>L-glutamate 5-semialdehyde + phosphate + NADP(+) = L-glutamyl 5-phosphate + NADPH + H(+)</text>
        <dbReference type="Rhea" id="RHEA:19541"/>
        <dbReference type="ChEBI" id="CHEBI:15378"/>
        <dbReference type="ChEBI" id="CHEBI:43474"/>
        <dbReference type="ChEBI" id="CHEBI:57783"/>
        <dbReference type="ChEBI" id="CHEBI:58066"/>
        <dbReference type="ChEBI" id="CHEBI:58274"/>
        <dbReference type="ChEBI" id="CHEBI:58349"/>
        <dbReference type="EC" id="1.2.1.41"/>
    </reaction>
</comment>
<dbReference type="NCBIfam" id="NF001221">
    <property type="entry name" value="PRK00197.1"/>
    <property type="match status" value="1"/>
</dbReference>
<dbReference type="InterPro" id="IPR000965">
    <property type="entry name" value="GPR_dom"/>
</dbReference>
<evidence type="ECO:0000313" key="10">
    <source>
        <dbReference type="Proteomes" id="UP000293036"/>
    </source>
</evidence>
<comment type="similarity">
    <text evidence="7">Belongs to the gamma-glutamyl phosphate reductase family.</text>
</comment>
<evidence type="ECO:0000256" key="5">
    <source>
        <dbReference type="ARBA" id="ARBA00023002"/>
    </source>
</evidence>
<dbReference type="InterPro" id="IPR015590">
    <property type="entry name" value="Aldehyde_DH_dom"/>
</dbReference>
<dbReference type="Gene3D" id="3.40.309.10">
    <property type="entry name" value="Aldehyde Dehydrogenase, Chain A, domain 2"/>
    <property type="match status" value="1"/>
</dbReference>
<comment type="caution">
    <text evidence="9">The sequence shown here is derived from an EMBL/GenBank/DDBJ whole genome shotgun (WGS) entry which is preliminary data.</text>
</comment>
<dbReference type="GO" id="GO:0004350">
    <property type="term" value="F:glutamate-5-semialdehyde dehydrogenase activity"/>
    <property type="evidence" value="ECO:0007669"/>
    <property type="project" value="UniProtKB-UniRule"/>
</dbReference>
<dbReference type="EC" id="1.2.1.41" evidence="7"/>
<dbReference type="InterPro" id="IPR020593">
    <property type="entry name" value="G-glutamylP_reductase_CS"/>
</dbReference>
<keyword evidence="7" id="KW-0963">Cytoplasm</keyword>
<dbReference type="InterPro" id="IPR016163">
    <property type="entry name" value="Ald_DH_C"/>
</dbReference>
<dbReference type="GO" id="GO:0050661">
    <property type="term" value="F:NADP binding"/>
    <property type="evidence" value="ECO:0007669"/>
    <property type="project" value="InterPro"/>
</dbReference>
<feature type="domain" description="Aldehyde dehydrogenase" evidence="8">
    <location>
        <begin position="11"/>
        <end position="292"/>
    </location>
</feature>
<sequence length="429" mass="46000">MEETTSHAYQVEQQVGDVASRAKSASIMLRSMTTEEKNALLAHIADQLVADAEHIESANARDMAMGRENAMSEGLLDRLYLDKNRIESIARSVRDVIDLPDPVGEVVSESILPNGLHLTCKRVPIGVIGMIYEARPNVTVDAAVLAIKSGNAVVLRGGSAALHTNAALVTSMKTALRNAGADPDIVNTVDEFGREGSVALMRARGLVDLVIPRGGAGLIKTVIETATVPVIETGVGNCHVYVDKSADLDKALAIVQNSKLNRVGVCNAAEKLLVHTDVAQAFLPRIFDVFAKNYVTVHADVEAARLAPKSLKLIPARVRDWETEYLAKEIAVRIVGNVDEAIEHIRTYSTGHTEAIIAQDQETIDLFVSGMDSAAVMINASTRFTDGGQFGFGAEIGISTQKLHVRGPMGLPALTSTTWIVKGDGHVRD</sequence>
<keyword evidence="5 7" id="KW-0560">Oxidoreductase</keyword>
<reference evidence="9 10" key="1">
    <citation type="submission" date="2019-02" db="EMBL/GenBank/DDBJ databases">
        <title>Arcanobacterium bovis sp. nov., isolated from the milk of a cow with mastitis.</title>
        <authorList>
            <person name="Sammra O."/>
            <person name="Foster G."/>
            <person name="Hassan A."/>
            <person name="Alssahen M."/>
            <person name="Laemmler C."/>
            <person name="Borowiak M."/>
            <person name="Malorny B."/>
            <person name="Abdulmawjood A."/>
        </authorList>
    </citation>
    <scope>NUCLEOTIDE SEQUENCE [LARGE SCALE GENOMIC DNA]</scope>
    <source>
        <strain evidence="9 10">C605018/01/1</strain>
    </source>
</reference>
<dbReference type="HAMAP" id="MF_00412">
    <property type="entry name" value="ProA"/>
    <property type="match status" value="1"/>
</dbReference>
<dbReference type="AlphaFoldDB" id="A0A4Q9V097"/>
<dbReference type="InterPro" id="IPR016161">
    <property type="entry name" value="Ald_DH/histidinol_DH"/>
</dbReference>
<dbReference type="InterPro" id="IPR016162">
    <property type="entry name" value="Ald_DH_N"/>
</dbReference>
<name>A0A4Q9V097_9ACTO</name>
<evidence type="ECO:0000256" key="7">
    <source>
        <dbReference type="HAMAP-Rule" id="MF_00412"/>
    </source>
</evidence>
<dbReference type="Proteomes" id="UP000293036">
    <property type="component" value="Unassembled WGS sequence"/>
</dbReference>
<evidence type="ECO:0000313" key="9">
    <source>
        <dbReference type="EMBL" id="TBW22048.1"/>
    </source>
</evidence>
<dbReference type="NCBIfam" id="TIGR00407">
    <property type="entry name" value="proA"/>
    <property type="match status" value="1"/>
</dbReference>
<dbReference type="RefSeq" id="WP_131280548.1">
    <property type="nucleotide sequence ID" value="NZ_JBHSLR010000009.1"/>
</dbReference>
<evidence type="ECO:0000256" key="6">
    <source>
        <dbReference type="ARBA" id="ARBA00049024"/>
    </source>
</evidence>
<dbReference type="PANTHER" id="PTHR11063:SF8">
    <property type="entry name" value="DELTA-1-PYRROLINE-5-CARBOXYLATE SYNTHASE"/>
    <property type="match status" value="1"/>
</dbReference>
<dbReference type="GO" id="GO:0005737">
    <property type="term" value="C:cytoplasm"/>
    <property type="evidence" value="ECO:0007669"/>
    <property type="project" value="UniProtKB-SubCell"/>
</dbReference>
<dbReference type="UniPathway" id="UPA00098">
    <property type="reaction ID" value="UER00360"/>
</dbReference>
<dbReference type="CDD" id="cd07079">
    <property type="entry name" value="ALDH_F18-19_ProA-GPR"/>
    <property type="match status" value="1"/>
</dbReference>
<evidence type="ECO:0000259" key="8">
    <source>
        <dbReference type="Pfam" id="PF00171"/>
    </source>
</evidence>
<keyword evidence="10" id="KW-1185">Reference proteome</keyword>
<evidence type="ECO:0000256" key="2">
    <source>
        <dbReference type="ARBA" id="ARBA00022605"/>
    </source>
</evidence>
<dbReference type="Pfam" id="PF00171">
    <property type="entry name" value="Aldedh"/>
    <property type="match status" value="1"/>
</dbReference>
<comment type="pathway">
    <text evidence="1 7">Amino-acid biosynthesis; L-proline biosynthesis; L-glutamate 5-semialdehyde from L-glutamate: step 2/2.</text>
</comment>
<organism evidence="9 10">
    <name type="scientific">Arcanobacterium bovis</name>
    <dbReference type="NCBI Taxonomy" id="2529275"/>
    <lineage>
        <taxon>Bacteria</taxon>
        <taxon>Bacillati</taxon>
        <taxon>Actinomycetota</taxon>
        <taxon>Actinomycetes</taxon>
        <taxon>Actinomycetales</taxon>
        <taxon>Actinomycetaceae</taxon>
        <taxon>Arcanobacterium</taxon>
    </lineage>
</organism>
<protein>
    <recommendedName>
        <fullName evidence="7">Gamma-glutamyl phosphate reductase</fullName>
        <shortName evidence="7">GPR</shortName>
        <ecNumber evidence="7">1.2.1.41</ecNumber>
    </recommendedName>
    <alternativeName>
        <fullName evidence="7">Glutamate-5-semialdehyde dehydrogenase</fullName>
    </alternativeName>
    <alternativeName>
        <fullName evidence="7">Glutamyl-gamma-semialdehyde dehydrogenase</fullName>
        <shortName evidence="7">GSA dehydrogenase</shortName>
    </alternativeName>
</protein>
<evidence type="ECO:0000256" key="3">
    <source>
        <dbReference type="ARBA" id="ARBA00022650"/>
    </source>
</evidence>
<dbReference type="OrthoDB" id="9809970at2"/>
<dbReference type="SUPFAM" id="SSF53720">
    <property type="entry name" value="ALDH-like"/>
    <property type="match status" value="1"/>
</dbReference>
<dbReference type="InterPro" id="IPR012134">
    <property type="entry name" value="Glu-5-SA_DH"/>
</dbReference>
<gene>
    <name evidence="7" type="primary">proA</name>
    <name evidence="9" type="ORF">EZJ44_04220</name>
</gene>
<dbReference type="PIRSF" id="PIRSF000151">
    <property type="entry name" value="GPR"/>
    <property type="match status" value="1"/>
</dbReference>
<proteinExistence type="inferred from homology"/>
<accession>A0A4Q9V097</accession>
<dbReference type="FunFam" id="3.40.309.10:FF:000006">
    <property type="entry name" value="Gamma-glutamyl phosphate reductase"/>
    <property type="match status" value="1"/>
</dbReference>
<evidence type="ECO:0000256" key="4">
    <source>
        <dbReference type="ARBA" id="ARBA00022857"/>
    </source>
</evidence>
<dbReference type="EMBL" id="SJDT01000003">
    <property type="protein sequence ID" value="TBW22048.1"/>
    <property type="molecule type" value="Genomic_DNA"/>
</dbReference>
<keyword evidence="3 7" id="KW-0641">Proline biosynthesis</keyword>
<dbReference type="PROSITE" id="PS01223">
    <property type="entry name" value="PROA"/>
    <property type="match status" value="1"/>
</dbReference>
<dbReference type="PANTHER" id="PTHR11063">
    <property type="entry name" value="GLUTAMATE SEMIALDEHYDE DEHYDROGENASE"/>
    <property type="match status" value="1"/>
</dbReference>
<comment type="subcellular location">
    <subcellularLocation>
        <location evidence="7">Cytoplasm</location>
    </subcellularLocation>
</comment>
<comment type="function">
    <text evidence="7">Catalyzes the NADPH-dependent reduction of L-glutamate 5-phosphate into L-glutamate 5-semialdehyde and phosphate. The product spontaneously undergoes cyclization to form 1-pyrroline-5-carboxylate.</text>
</comment>
<evidence type="ECO:0000256" key="1">
    <source>
        <dbReference type="ARBA" id="ARBA00004985"/>
    </source>
</evidence>
<keyword evidence="4 7" id="KW-0521">NADP</keyword>